<dbReference type="InterPro" id="IPR036271">
    <property type="entry name" value="Tet_transcr_reg_TetR-rel_C_sf"/>
</dbReference>
<comment type="caution">
    <text evidence="6">The sequence shown here is derived from an EMBL/GenBank/DDBJ whole genome shotgun (WGS) entry which is preliminary data.</text>
</comment>
<dbReference type="Proteomes" id="UP000765845">
    <property type="component" value="Unassembled WGS sequence"/>
</dbReference>
<evidence type="ECO:0000259" key="5">
    <source>
        <dbReference type="PROSITE" id="PS50977"/>
    </source>
</evidence>
<feature type="domain" description="HTH tetR-type" evidence="5">
    <location>
        <begin position="10"/>
        <end position="70"/>
    </location>
</feature>
<keyword evidence="3" id="KW-0804">Transcription</keyword>
<dbReference type="Pfam" id="PF16925">
    <property type="entry name" value="TetR_C_13"/>
    <property type="match status" value="1"/>
</dbReference>
<dbReference type="SUPFAM" id="SSF46689">
    <property type="entry name" value="Homeodomain-like"/>
    <property type="match status" value="1"/>
</dbReference>
<evidence type="ECO:0000313" key="7">
    <source>
        <dbReference type="Proteomes" id="UP000765845"/>
    </source>
</evidence>
<protein>
    <submittedName>
        <fullName evidence="6">TetR/AcrR family transcriptional regulator</fullName>
    </submittedName>
</protein>
<dbReference type="PANTHER" id="PTHR47506">
    <property type="entry name" value="TRANSCRIPTIONAL REGULATORY PROTEIN"/>
    <property type="match status" value="1"/>
</dbReference>
<dbReference type="SUPFAM" id="SSF48498">
    <property type="entry name" value="Tetracyclin repressor-like, C-terminal domain"/>
    <property type="match status" value="1"/>
</dbReference>
<organism evidence="6 7">
    <name type="scientific">Spongiibacter thalassae</name>
    <dbReference type="NCBI Taxonomy" id="2721624"/>
    <lineage>
        <taxon>Bacteria</taxon>
        <taxon>Pseudomonadati</taxon>
        <taxon>Pseudomonadota</taxon>
        <taxon>Gammaproteobacteria</taxon>
        <taxon>Cellvibrionales</taxon>
        <taxon>Spongiibacteraceae</taxon>
        <taxon>Spongiibacter</taxon>
    </lineage>
</organism>
<dbReference type="RefSeq" id="WP_168451070.1">
    <property type="nucleotide sequence ID" value="NZ_JAAWWK010000005.1"/>
</dbReference>
<gene>
    <name evidence="6" type="ORF">HCU74_14050</name>
</gene>
<dbReference type="InterPro" id="IPR011075">
    <property type="entry name" value="TetR_C"/>
</dbReference>
<dbReference type="Pfam" id="PF00440">
    <property type="entry name" value="TetR_N"/>
    <property type="match status" value="1"/>
</dbReference>
<evidence type="ECO:0000256" key="2">
    <source>
        <dbReference type="ARBA" id="ARBA00023125"/>
    </source>
</evidence>
<dbReference type="Gene3D" id="1.10.357.10">
    <property type="entry name" value="Tetracycline Repressor, domain 2"/>
    <property type="match status" value="1"/>
</dbReference>
<evidence type="ECO:0000256" key="3">
    <source>
        <dbReference type="ARBA" id="ARBA00023163"/>
    </source>
</evidence>
<dbReference type="InterPro" id="IPR009057">
    <property type="entry name" value="Homeodomain-like_sf"/>
</dbReference>
<keyword evidence="7" id="KW-1185">Reference proteome</keyword>
<keyword evidence="1" id="KW-0805">Transcription regulation</keyword>
<dbReference type="EMBL" id="JAAWWK010000005">
    <property type="protein sequence ID" value="NKI18535.1"/>
    <property type="molecule type" value="Genomic_DNA"/>
</dbReference>
<dbReference type="InterPro" id="IPR001647">
    <property type="entry name" value="HTH_TetR"/>
</dbReference>
<dbReference type="PROSITE" id="PS50977">
    <property type="entry name" value="HTH_TETR_2"/>
    <property type="match status" value="1"/>
</dbReference>
<sequence length="199" mass="22348">MTTPAAKANNENYQRILSAGYTLISRKGFSAVGLAELLVHAGVPKGSFYYYFKSKEQFGEALVDHYFDDYQQRVKQLFSAPGLNAKDKLLRYWQEWLRRESAEGDCGKCLVVKLGAEVAELSEPIRLRLKAASEKTVQQLADLIERGNRDGSLTITDPTQCAAQLYQMWLGASLLTKLQQSAQPLQRAYHSTEIILNTP</sequence>
<accession>A0ABX1GH61</accession>
<dbReference type="PRINTS" id="PR00455">
    <property type="entry name" value="HTHTETR"/>
</dbReference>
<name>A0ABX1GH61_9GAMM</name>
<evidence type="ECO:0000256" key="4">
    <source>
        <dbReference type="PROSITE-ProRule" id="PRU00335"/>
    </source>
</evidence>
<evidence type="ECO:0000313" key="6">
    <source>
        <dbReference type="EMBL" id="NKI18535.1"/>
    </source>
</evidence>
<evidence type="ECO:0000256" key="1">
    <source>
        <dbReference type="ARBA" id="ARBA00023015"/>
    </source>
</evidence>
<proteinExistence type="predicted"/>
<keyword evidence="2 4" id="KW-0238">DNA-binding</keyword>
<feature type="DNA-binding region" description="H-T-H motif" evidence="4">
    <location>
        <begin position="33"/>
        <end position="52"/>
    </location>
</feature>
<reference evidence="6 7" key="1">
    <citation type="submission" date="2020-04" db="EMBL/GenBank/DDBJ databases">
        <authorList>
            <person name="Yoon J."/>
        </authorList>
    </citation>
    <scope>NUCLEOTIDE SEQUENCE [LARGE SCALE GENOMIC DNA]</scope>
    <source>
        <strain evidence="6 7">KMU-166</strain>
    </source>
</reference>
<dbReference type="PANTHER" id="PTHR47506:SF6">
    <property type="entry name" value="HTH-TYPE TRANSCRIPTIONAL REPRESSOR NEMR"/>
    <property type="match status" value="1"/>
</dbReference>